<dbReference type="PANTHER" id="PTHR44757:SF2">
    <property type="entry name" value="BIOFILM ARCHITECTURE MAINTENANCE PROTEIN MBAA"/>
    <property type="match status" value="1"/>
</dbReference>
<dbReference type="SUPFAM" id="SSF55073">
    <property type="entry name" value="Nucleotide cyclase"/>
    <property type="match status" value="1"/>
</dbReference>
<dbReference type="GO" id="GO:0006355">
    <property type="term" value="P:regulation of DNA-templated transcription"/>
    <property type="evidence" value="ECO:0007669"/>
    <property type="project" value="InterPro"/>
</dbReference>
<dbReference type="InterPro" id="IPR000700">
    <property type="entry name" value="PAS-assoc_C"/>
</dbReference>
<feature type="domain" description="GGDEF" evidence="5">
    <location>
        <begin position="313"/>
        <end position="446"/>
    </location>
</feature>
<feature type="domain" description="PAS" evidence="2">
    <location>
        <begin position="157"/>
        <end position="230"/>
    </location>
</feature>
<keyword evidence="1" id="KW-0472">Membrane</keyword>
<reference evidence="6 7" key="2">
    <citation type="journal article" date="2016" name="Sci. Rep.">
        <title>A novel serine protease, Sep1, from Bacillus firmus DS-1 has nematicidal activity and degrades multiple intestinal-associated nematode proteins.</title>
        <authorList>
            <person name="Geng C."/>
            <person name="Nie X."/>
            <person name="Tang Z."/>
            <person name="Zhang Y."/>
            <person name="Lin J."/>
            <person name="Sun M."/>
            <person name="Peng D."/>
        </authorList>
    </citation>
    <scope>NUCLEOTIDE SEQUENCE [LARGE SCALE GENOMIC DNA]</scope>
    <source>
        <strain evidence="6 7">DS1</strain>
    </source>
</reference>
<dbReference type="Pfam" id="PF08447">
    <property type="entry name" value="PAS_3"/>
    <property type="match status" value="1"/>
</dbReference>
<dbReference type="OrthoDB" id="9759607at2"/>
<keyword evidence="1" id="KW-1133">Transmembrane helix</keyword>
<dbReference type="SMART" id="SM00267">
    <property type="entry name" value="GGDEF"/>
    <property type="match status" value="1"/>
</dbReference>
<evidence type="ECO:0000259" key="2">
    <source>
        <dbReference type="PROSITE" id="PS50112"/>
    </source>
</evidence>
<dbReference type="InterPro" id="IPR013767">
    <property type="entry name" value="PAS_fold"/>
</dbReference>
<keyword evidence="1" id="KW-0812">Transmembrane</keyword>
<dbReference type="EMBL" id="APVL01000003">
    <property type="protein sequence ID" value="EWG12089.1"/>
    <property type="molecule type" value="Genomic_DNA"/>
</dbReference>
<proteinExistence type="predicted"/>
<protein>
    <submittedName>
        <fullName evidence="6">PAS/PAC sensor-containing diguanylate cyclase/phosphodiesterase</fullName>
    </submittedName>
</protein>
<dbReference type="RefSeq" id="WP_051488810.1">
    <property type="nucleotide sequence ID" value="NZ_APVL01000003.1"/>
</dbReference>
<evidence type="ECO:0000313" key="6">
    <source>
        <dbReference type="EMBL" id="EWG12089.1"/>
    </source>
</evidence>
<dbReference type="InterPro" id="IPR000014">
    <property type="entry name" value="PAS"/>
</dbReference>
<dbReference type="CDD" id="cd01949">
    <property type="entry name" value="GGDEF"/>
    <property type="match status" value="1"/>
</dbReference>
<dbReference type="Proteomes" id="UP000019270">
    <property type="component" value="Unassembled WGS sequence"/>
</dbReference>
<evidence type="ECO:0000259" key="3">
    <source>
        <dbReference type="PROSITE" id="PS50113"/>
    </source>
</evidence>
<dbReference type="PROSITE" id="PS50112">
    <property type="entry name" value="PAS"/>
    <property type="match status" value="2"/>
</dbReference>
<gene>
    <name evidence="6" type="ORF">PBF_04818</name>
</gene>
<feature type="domain" description="PAC" evidence="3">
    <location>
        <begin position="232"/>
        <end position="284"/>
    </location>
</feature>
<dbReference type="PROSITE" id="PS50887">
    <property type="entry name" value="GGDEF"/>
    <property type="match status" value="1"/>
</dbReference>
<dbReference type="PROSITE" id="PS50113">
    <property type="entry name" value="PAC"/>
    <property type="match status" value="1"/>
</dbReference>
<dbReference type="InterPro" id="IPR043128">
    <property type="entry name" value="Rev_trsase/Diguanyl_cyclase"/>
</dbReference>
<dbReference type="AlphaFoldDB" id="W7LIX6"/>
<dbReference type="eggNOG" id="COG5001">
    <property type="taxonomic scope" value="Bacteria"/>
</dbReference>
<reference evidence="7" key="1">
    <citation type="submission" date="2013-03" db="EMBL/GenBank/DDBJ databases">
        <title>Draft genome sequence of Bacillus firmus DS1.</title>
        <authorList>
            <person name="Peng D."/>
            <person name="Zhu L."/>
            <person name="Sun M."/>
        </authorList>
    </citation>
    <scope>NUCLEOTIDE SEQUENCE [LARGE SCALE GENOMIC DNA]</scope>
    <source>
        <strain evidence="7">DS1</strain>
    </source>
</reference>
<dbReference type="InterPro" id="IPR035965">
    <property type="entry name" value="PAS-like_dom_sf"/>
</dbReference>
<dbReference type="SMART" id="SM00086">
    <property type="entry name" value="PAC"/>
    <property type="match status" value="1"/>
</dbReference>
<dbReference type="InterPro" id="IPR000160">
    <property type="entry name" value="GGDEF_dom"/>
</dbReference>
<dbReference type="PATRIC" id="fig|1307436.3.peg.1027"/>
<dbReference type="SMART" id="SM00052">
    <property type="entry name" value="EAL"/>
    <property type="match status" value="1"/>
</dbReference>
<dbReference type="InterPro" id="IPR052155">
    <property type="entry name" value="Biofilm_reg_signaling"/>
</dbReference>
<sequence>MEIRKRKSSRFFPFVPSKDPGQTHQDHLGSFKAMYHDYPDAAFFIDKEGSILYGNDASQLLFGYTEDTEEDFTRYFIHNDRGSAKTLFQQAIIDGKAQRGSYFGIQAGKIVEILSIFSPFYFNGIMAGASLILHVPEQQTALKKFQYEEIQRKLAEVEDRKNMILESIDAGIWAYDVKANRFMICSEGNRKITGRDPVDFLTNKVIWKDIVYKEDLEKYEQTQSLLSEGKQIRHEYRICRPDGSIRWVSDQTIPRLDDDQNLIWLNGIITDITEHKLLLQKVQHISYHDSLTNLPKRRLLENRLETLIQAQHEKFAVLYLDLDRFKYINDILGHTLADEVLLQVALRLRAFQEKGCFVSRMSGDEFVIIHYPVHSREEAIQCAEQIFSTLSEPIHIDAYELPLQASIGISMFPEDGDSHIDLIKNAHAALHRGREKGGRSIEVYTKNINVKTEKVFLIESGLQKALKNEEFILHYQPKMDIESSRIVGAEALIRWQHPELGLMSPGEFISVAEKTGLILDIGDWVIKQACVQLKLWMNEGLPVVPISINISPQRFMKYDLINYITRTLDIFQIPPALLELEITETHFLYNEEKVNSIIQELRNIGIRIALDDFGTGFSSLTHIKDFQIDTLKIDRSFIKEIETNKNHAILVESLIFLSDRLGIDVIAEGVETQKQLEFLKATQCKYVQGYVFSKPLPVEEFICLLE</sequence>
<accession>W7LIX6</accession>
<dbReference type="InterPro" id="IPR035919">
    <property type="entry name" value="EAL_sf"/>
</dbReference>
<evidence type="ECO:0000259" key="4">
    <source>
        <dbReference type="PROSITE" id="PS50883"/>
    </source>
</evidence>
<dbReference type="InterPro" id="IPR001633">
    <property type="entry name" value="EAL_dom"/>
</dbReference>
<comment type="caution">
    <text evidence="6">The sequence shown here is derived from an EMBL/GenBank/DDBJ whole genome shotgun (WGS) entry which is preliminary data.</text>
</comment>
<dbReference type="CDD" id="cd00130">
    <property type="entry name" value="PAS"/>
    <property type="match status" value="1"/>
</dbReference>
<dbReference type="PANTHER" id="PTHR44757">
    <property type="entry name" value="DIGUANYLATE CYCLASE DGCP"/>
    <property type="match status" value="1"/>
</dbReference>
<dbReference type="Gene3D" id="3.20.20.450">
    <property type="entry name" value="EAL domain"/>
    <property type="match status" value="1"/>
</dbReference>
<dbReference type="Pfam" id="PF00989">
    <property type="entry name" value="PAS"/>
    <property type="match status" value="1"/>
</dbReference>
<dbReference type="InterPro" id="IPR013655">
    <property type="entry name" value="PAS_fold_3"/>
</dbReference>
<feature type="domain" description="PAS" evidence="2">
    <location>
        <begin position="27"/>
        <end position="67"/>
    </location>
</feature>
<dbReference type="SMART" id="SM00091">
    <property type="entry name" value="PAS"/>
    <property type="match status" value="2"/>
</dbReference>
<dbReference type="NCBIfam" id="TIGR00254">
    <property type="entry name" value="GGDEF"/>
    <property type="match status" value="1"/>
</dbReference>
<dbReference type="Pfam" id="PF00990">
    <property type="entry name" value="GGDEF"/>
    <property type="match status" value="1"/>
</dbReference>
<dbReference type="SUPFAM" id="SSF55785">
    <property type="entry name" value="PYP-like sensor domain (PAS domain)"/>
    <property type="match status" value="2"/>
</dbReference>
<dbReference type="Gene3D" id="3.30.70.270">
    <property type="match status" value="1"/>
</dbReference>
<organism evidence="6 7">
    <name type="scientific">Cytobacillus firmus DS1</name>
    <dbReference type="NCBI Taxonomy" id="1307436"/>
    <lineage>
        <taxon>Bacteria</taxon>
        <taxon>Bacillati</taxon>
        <taxon>Bacillota</taxon>
        <taxon>Bacilli</taxon>
        <taxon>Bacillales</taxon>
        <taxon>Bacillaceae</taxon>
        <taxon>Cytobacillus</taxon>
    </lineage>
</organism>
<dbReference type="CDD" id="cd01948">
    <property type="entry name" value="EAL"/>
    <property type="match status" value="1"/>
</dbReference>
<name>W7LIX6_CYTFI</name>
<evidence type="ECO:0000259" key="5">
    <source>
        <dbReference type="PROSITE" id="PS50887"/>
    </source>
</evidence>
<feature type="domain" description="EAL" evidence="4">
    <location>
        <begin position="455"/>
        <end position="706"/>
    </location>
</feature>
<dbReference type="Pfam" id="PF00563">
    <property type="entry name" value="EAL"/>
    <property type="match status" value="1"/>
</dbReference>
<dbReference type="InterPro" id="IPR029787">
    <property type="entry name" value="Nucleotide_cyclase"/>
</dbReference>
<dbReference type="PROSITE" id="PS50883">
    <property type="entry name" value="EAL"/>
    <property type="match status" value="1"/>
</dbReference>
<evidence type="ECO:0000313" key="7">
    <source>
        <dbReference type="Proteomes" id="UP000019270"/>
    </source>
</evidence>
<evidence type="ECO:0000256" key="1">
    <source>
        <dbReference type="SAM" id="Phobius"/>
    </source>
</evidence>
<dbReference type="NCBIfam" id="TIGR00229">
    <property type="entry name" value="sensory_box"/>
    <property type="match status" value="1"/>
</dbReference>
<dbReference type="Gene3D" id="3.30.450.20">
    <property type="entry name" value="PAS domain"/>
    <property type="match status" value="1"/>
</dbReference>
<dbReference type="InterPro" id="IPR001610">
    <property type="entry name" value="PAC"/>
</dbReference>
<dbReference type="SUPFAM" id="SSF141868">
    <property type="entry name" value="EAL domain-like"/>
    <property type="match status" value="1"/>
</dbReference>
<feature type="transmembrane region" description="Helical" evidence="1">
    <location>
        <begin position="113"/>
        <end position="135"/>
    </location>
</feature>